<evidence type="ECO:0000313" key="1">
    <source>
        <dbReference type="EMBL" id="KAI8438360.1"/>
    </source>
</evidence>
<sequence length="52" mass="5657">MMVPEGGSAKLVCKARGFPPPKILWRREDGGDLISRGGPQGKTKELVFICTK</sequence>
<dbReference type="EMBL" id="CM046118">
    <property type="protein sequence ID" value="KAI8438360.1"/>
    <property type="molecule type" value="Genomic_DNA"/>
</dbReference>
<comment type="caution">
    <text evidence="1">The sequence shown here is derived from an EMBL/GenBank/DDBJ whole genome shotgun (WGS) entry which is preliminary data.</text>
</comment>
<accession>A0ACC0KPW2</accession>
<proteinExistence type="predicted"/>
<keyword evidence="2" id="KW-1185">Reference proteome</keyword>
<reference evidence="1 2" key="1">
    <citation type="journal article" date="2022" name="Genome Biol. Evol.">
        <title>The Spruce Budworm Genome: Reconstructing the Evolutionary History of Antifreeze Proteins.</title>
        <authorList>
            <person name="Beliveau C."/>
            <person name="Gagne P."/>
            <person name="Picq S."/>
            <person name="Vernygora O."/>
            <person name="Keeling C.I."/>
            <person name="Pinkney K."/>
            <person name="Doucet D."/>
            <person name="Wen F."/>
            <person name="Johnston J.S."/>
            <person name="Maaroufi H."/>
            <person name="Boyle B."/>
            <person name="Laroche J."/>
            <person name="Dewar K."/>
            <person name="Juretic N."/>
            <person name="Blackburn G."/>
            <person name="Nisole A."/>
            <person name="Brunet B."/>
            <person name="Brandao M."/>
            <person name="Lumley L."/>
            <person name="Duan J."/>
            <person name="Quan G."/>
            <person name="Lucarotti C.J."/>
            <person name="Roe A.D."/>
            <person name="Sperling F.A.H."/>
            <person name="Levesque R.C."/>
            <person name="Cusson M."/>
        </authorList>
    </citation>
    <scope>NUCLEOTIDE SEQUENCE [LARGE SCALE GENOMIC DNA]</scope>
    <source>
        <strain evidence="1">Glfc:IPQL:Cfum</strain>
    </source>
</reference>
<protein>
    <submittedName>
        <fullName evidence="1">Uncharacterized protein</fullName>
    </submittedName>
</protein>
<name>A0ACC0KPW2_CHOFU</name>
<dbReference type="Proteomes" id="UP001064048">
    <property type="component" value="Chromosome 18"/>
</dbReference>
<gene>
    <name evidence="1" type="ORF">MSG28_010920</name>
</gene>
<organism evidence="1 2">
    <name type="scientific">Choristoneura fumiferana</name>
    <name type="common">Spruce budworm moth</name>
    <name type="synonym">Archips fumiferana</name>
    <dbReference type="NCBI Taxonomy" id="7141"/>
    <lineage>
        <taxon>Eukaryota</taxon>
        <taxon>Metazoa</taxon>
        <taxon>Ecdysozoa</taxon>
        <taxon>Arthropoda</taxon>
        <taxon>Hexapoda</taxon>
        <taxon>Insecta</taxon>
        <taxon>Pterygota</taxon>
        <taxon>Neoptera</taxon>
        <taxon>Endopterygota</taxon>
        <taxon>Lepidoptera</taxon>
        <taxon>Glossata</taxon>
        <taxon>Ditrysia</taxon>
        <taxon>Tortricoidea</taxon>
        <taxon>Tortricidae</taxon>
        <taxon>Tortricinae</taxon>
        <taxon>Choristoneura</taxon>
    </lineage>
</organism>
<evidence type="ECO:0000313" key="2">
    <source>
        <dbReference type="Proteomes" id="UP001064048"/>
    </source>
</evidence>